<dbReference type="EMBL" id="WXEW01000011">
    <property type="protein sequence ID" value="NAS26481.1"/>
    <property type="molecule type" value="Genomic_DNA"/>
</dbReference>
<dbReference type="SUPFAM" id="SSF50956">
    <property type="entry name" value="Thermostable phytase (3-phytase)"/>
    <property type="match status" value="1"/>
</dbReference>
<comment type="caution">
    <text evidence="4">The sequence shown here is derived from an EMBL/GenBank/DDBJ whole genome shotgun (WGS) entry which is preliminary data.</text>
</comment>
<proteinExistence type="predicted"/>
<dbReference type="InterPro" id="IPR011042">
    <property type="entry name" value="6-blade_b-propeller_TolB-like"/>
</dbReference>
<keyword evidence="2" id="KW-0472">Membrane</keyword>
<feature type="chain" id="PRO_5028814922" description="Esterase-like activity of phytase family protein" evidence="3">
    <location>
        <begin position="25"/>
        <end position="331"/>
    </location>
</feature>
<feature type="transmembrane region" description="Helical" evidence="2">
    <location>
        <begin position="306"/>
        <end position="329"/>
    </location>
</feature>
<gene>
    <name evidence="4" type="ORF">GT755_33005</name>
</gene>
<dbReference type="RefSeq" id="WP_161483485.1">
    <property type="nucleotide sequence ID" value="NZ_WXEW01000011.1"/>
</dbReference>
<keyword evidence="3" id="KW-0732">Signal</keyword>
<dbReference type="AlphaFoldDB" id="A0A7C9JH76"/>
<accession>A0A7C9JH76</accession>
<organism evidence="4 5">
    <name type="scientific">Herbidospora solisilvae</name>
    <dbReference type="NCBI Taxonomy" id="2696284"/>
    <lineage>
        <taxon>Bacteria</taxon>
        <taxon>Bacillati</taxon>
        <taxon>Actinomycetota</taxon>
        <taxon>Actinomycetes</taxon>
        <taxon>Streptosporangiales</taxon>
        <taxon>Streptosporangiaceae</taxon>
        <taxon>Herbidospora</taxon>
    </lineage>
</organism>
<dbReference type="Proteomes" id="UP000479526">
    <property type="component" value="Unassembled WGS sequence"/>
</dbReference>
<evidence type="ECO:0000256" key="2">
    <source>
        <dbReference type="SAM" id="Phobius"/>
    </source>
</evidence>
<keyword evidence="2" id="KW-0812">Transmembrane</keyword>
<dbReference type="Gene3D" id="2.120.10.30">
    <property type="entry name" value="TolB, C-terminal domain"/>
    <property type="match status" value="1"/>
</dbReference>
<name>A0A7C9JH76_9ACTN</name>
<sequence>MGWTYRGIGLALLVVVLWAVPAHADDELFEFTDPRITESSGLAVSPTHPGIVYTHNDSDAGAVFYAVDSSTGRTRAAYTIANAEARDWEGMAAYRDASGRGVLFFGDIGDNLDGAWPDISVYKVTEPARLRGGTVSAVRYRFRYADQARNAEGLMVDPRTGRLYVVTKEFDGLVYAAPRQLRTDRVNVLKRVGSAPTMATDAAFAPDGSSFVIRTYFSATLYRKIDDEISGVPMPMLRQAESITYTADGKALLTGSEGKRSPVVRVPLPESAVPSPSPTPKAADVPTASPAAQPVASESAGPNTGLMIALWLGVAVGAVGIIVGIARWAGR</sequence>
<keyword evidence="2" id="KW-1133">Transmembrane helix</keyword>
<protein>
    <recommendedName>
        <fullName evidence="6">Esterase-like activity of phytase family protein</fullName>
    </recommendedName>
</protein>
<keyword evidence="5" id="KW-1185">Reference proteome</keyword>
<evidence type="ECO:0000256" key="1">
    <source>
        <dbReference type="SAM" id="MobiDB-lite"/>
    </source>
</evidence>
<evidence type="ECO:0000313" key="4">
    <source>
        <dbReference type="EMBL" id="NAS26481.1"/>
    </source>
</evidence>
<feature type="signal peptide" evidence="3">
    <location>
        <begin position="1"/>
        <end position="24"/>
    </location>
</feature>
<evidence type="ECO:0000313" key="5">
    <source>
        <dbReference type="Proteomes" id="UP000479526"/>
    </source>
</evidence>
<evidence type="ECO:0008006" key="6">
    <source>
        <dbReference type="Google" id="ProtNLM"/>
    </source>
</evidence>
<reference evidence="4 5" key="1">
    <citation type="submission" date="2020-01" db="EMBL/GenBank/DDBJ databases">
        <title>Herbidospora sp. NEAU-GS84 nov., a novel actinomycete isolated from soil.</title>
        <authorList>
            <person name="Han L."/>
        </authorList>
    </citation>
    <scope>NUCLEOTIDE SEQUENCE [LARGE SCALE GENOMIC DNA]</scope>
    <source>
        <strain evidence="4 5">NEAU-GS84</strain>
    </source>
</reference>
<evidence type="ECO:0000256" key="3">
    <source>
        <dbReference type="SAM" id="SignalP"/>
    </source>
</evidence>
<feature type="region of interest" description="Disordered" evidence="1">
    <location>
        <begin position="256"/>
        <end position="297"/>
    </location>
</feature>